<evidence type="ECO:0000259" key="2">
    <source>
        <dbReference type="PROSITE" id="PS50937"/>
    </source>
</evidence>
<dbReference type="SUPFAM" id="SSF46955">
    <property type="entry name" value="Putative DNA-binding domain"/>
    <property type="match status" value="1"/>
</dbReference>
<comment type="caution">
    <text evidence="3">The sequence shown here is derived from an EMBL/GenBank/DDBJ whole genome shotgun (WGS) entry which is preliminary data.</text>
</comment>
<feature type="domain" description="HTH merR-type" evidence="2">
    <location>
        <begin position="1"/>
        <end position="70"/>
    </location>
</feature>
<protein>
    <submittedName>
        <fullName evidence="3">MerR family transcriptional regulator</fullName>
    </submittedName>
</protein>
<gene>
    <name evidence="3" type="ORF">GCM10009710_06480</name>
</gene>
<dbReference type="PRINTS" id="PR00040">
    <property type="entry name" value="HTHMERR"/>
</dbReference>
<dbReference type="Gene3D" id="1.10.1660.10">
    <property type="match status" value="1"/>
</dbReference>
<accession>A0ABP4VM92</accession>
<organism evidence="3 4">
    <name type="scientific">Aeromicrobium alkaliterrae</name>
    <dbReference type="NCBI Taxonomy" id="302168"/>
    <lineage>
        <taxon>Bacteria</taxon>
        <taxon>Bacillati</taxon>
        <taxon>Actinomycetota</taxon>
        <taxon>Actinomycetes</taxon>
        <taxon>Propionibacteriales</taxon>
        <taxon>Nocardioidaceae</taxon>
        <taxon>Aeromicrobium</taxon>
    </lineage>
</organism>
<dbReference type="PROSITE" id="PS50937">
    <property type="entry name" value="HTH_MERR_2"/>
    <property type="match status" value="1"/>
</dbReference>
<dbReference type="SMART" id="SM00422">
    <property type="entry name" value="HTH_MERR"/>
    <property type="match status" value="1"/>
</dbReference>
<dbReference type="EMBL" id="BAAAME010000002">
    <property type="protein sequence ID" value="GAA1728550.1"/>
    <property type="molecule type" value="Genomic_DNA"/>
</dbReference>
<dbReference type="PANTHER" id="PTHR30204">
    <property type="entry name" value="REDOX-CYCLING DRUG-SENSING TRANSCRIPTIONAL ACTIVATOR SOXR"/>
    <property type="match status" value="1"/>
</dbReference>
<keyword evidence="4" id="KW-1185">Reference proteome</keyword>
<name>A0ABP4VM92_9ACTN</name>
<dbReference type="Pfam" id="PF00376">
    <property type="entry name" value="MerR"/>
    <property type="match status" value="1"/>
</dbReference>
<evidence type="ECO:0000256" key="1">
    <source>
        <dbReference type="ARBA" id="ARBA00023125"/>
    </source>
</evidence>
<sequence length="262" mass="29083">MLTIGELAAFVGVSTRTVRFYHSLGLLPEPSRDASGYRRYGAEDVVRLSRIVALASAGVPLVRVGELLEAGEQAFADGVAEVDADIRAEMRRLKALRSTLADLDSPDRLALPRVLADAIETIRRAGAPGRYVDLYRDSWILAHALYPAEVRRYLERQSTSTWSDPAYLDLQVRMLLLAEAPADDPRVAQLAADTLDWMAGQEQEDTLEDYGELFSDERANRIMTAQWIMTPAWDRLSELVLAGMQERGLGPSTPEDPDPAQR</sequence>
<dbReference type="InterPro" id="IPR047057">
    <property type="entry name" value="MerR_fam"/>
</dbReference>
<reference evidence="4" key="1">
    <citation type="journal article" date="2019" name="Int. J. Syst. Evol. Microbiol.">
        <title>The Global Catalogue of Microorganisms (GCM) 10K type strain sequencing project: providing services to taxonomists for standard genome sequencing and annotation.</title>
        <authorList>
            <consortium name="The Broad Institute Genomics Platform"/>
            <consortium name="The Broad Institute Genome Sequencing Center for Infectious Disease"/>
            <person name="Wu L."/>
            <person name="Ma J."/>
        </authorList>
    </citation>
    <scope>NUCLEOTIDE SEQUENCE [LARGE SCALE GENOMIC DNA]</scope>
    <source>
        <strain evidence="4">JCM 13518</strain>
    </source>
</reference>
<dbReference type="InterPro" id="IPR000551">
    <property type="entry name" value="MerR-type_HTH_dom"/>
</dbReference>
<keyword evidence="1" id="KW-0238">DNA-binding</keyword>
<dbReference type="RefSeq" id="WP_344197691.1">
    <property type="nucleotide sequence ID" value="NZ_BAAAME010000002.1"/>
</dbReference>
<dbReference type="InterPro" id="IPR009061">
    <property type="entry name" value="DNA-bd_dom_put_sf"/>
</dbReference>
<dbReference type="Proteomes" id="UP001501057">
    <property type="component" value="Unassembled WGS sequence"/>
</dbReference>
<proteinExistence type="predicted"/>
<dbReference type="PANTHER" id="PTHR30204:SF93">
    <property type="entry name" value="HTH MERR-TYPE DOMAIN-CONTAINING PROTEIN"/>
    <property type="match status" value="1"/>
</dbReference>
<evidence type="ECO:0000313" key="4">
    <source>
        <dbReference type="Proteomes" id="UP001501057"/>
    </source>
</evidence>
<dbReference type="CDD" id="cd00592">
    <property type="entry name" value="HTH_MerR-like"/>
    <property type="match status" value="1"/>
</dbReference>
<evidence type="ECO:0000313" key="3">
    <source>
        <dbReference type="EMBL" id="GAA1728550.1"/>
    </source>
</evidence>